<keyword evidence="3 5" id="KW-1133">Transmembrane helix</keyword>
<feature type="transmembrane region" description="Helical" evidence="5">
    <location>
        <begin position="79"/>
        <end position="97"/>
    </location>
</feature>
<organism evidence="6 7">
    <name type="scientific">Afipia broomeae ATCC 49717</name>
    <dbReference type="NCBI Taxonomy" id="883078"/>
    <lineage>
        <taxon>Bacteria</taxon>
        <taxon>Pseudomonadati</taxon>
        <taxon>Pseudomonadota</taxon>
        <taxon>Alphaproteobacteria</taxon>
        <taxon>Hyphomicrobiales</taxon>
        <taxon>Nitrobacteraceae</taxon>
        <taxon>Afipia</taxon>
    </lineage>
</organism>
<evidence type="ECO:0000256" key="2">
    <source>
        <dbReference type="ARBA" id="ARBA00022692"/>
    </source>
</evidence>
<dbReference type="AlphaFoldDB" id="K8PRM9"/>
<feature type="transmembrane region" description="Helical" evidence="5">
    <location>
        <begin position="36"/>
        <end position="54"/>
    </location>
</feature>
<dbReference type="Pfam" id="PF04191">
    <property type="entry name" value="PEMT"/>
    <property type="match status" value="1"/>
</dbReference>
<protein>
    <recommendedName>
        <fullName evidence="8">Isoprenylcysteine carboxyl methyltransferase</fullName>
    </recommendedName>
</protein>
<dbReference type="RefSeq" id="WP_006018808.1">
    <property type="nucleotide sequence ID" value="NZ_KB375282.1"/>
</dbReference>
<evidence type="ECO:0000313" key="7">
    <source>
        <dbReference type="Proteomes" id="UP000001096"/>
    </source>
</evidence>
<dbReference type="EMBL" id="AGWX01000001">
    <property type="protein sequence ID" value="EKS41018.1"/>
    <property type="molecule type" value="Genomic_DNA"/>
</dbReference>
<dbReference type="PATRIC" id="fig|883078.3.peg.109"/>
<keyword evidence="4 5" id="KW-0472">Membrane</keyword>
<sequence length="225" mass="24719">MSPNAGKAFAGLLRSLLVIAALFFIPAWSLRFWQGWVYLAIMGAASAAIILYLAKYDDALIGRRLKAGPVAEKEKSQKIIQTLTAVSGVVAFLVPGFDFRSHWSDVPAALIVLGDIGVVIGYVIIFLVFRENSYASSIVEVAESQKVISTGPYAVVRHPMYSGAILMFLATPLALGSWWAFIPAAILSAMVAVRLIDEERFLVIHLPGYDAYRSRVRYRLIPGVW</sequence>
<feature type="transmembrane region" description="Helical" evidence="5">
    <location>
        <begin position="109"/>
        <end position="129"/>
    </location>
</feature>
<dbReference type="Proteomes" id="UP000001096">
    <property type="component" value="Unassembled WGS sequence"/>
</dbReference>
<comment type="caution">
    <text evidence="6">The sequence shown here is derived from an EMBL/GenBank/DDBJ whole genome shotgun (WGS) entry which is preliminary data.</text>
</comment>
<dbReference type="GO" id="GO:0012505">
    <property type="term" value="C:endomembrane system"/>
    <property type="evidence" value="ECO:0007669"/>
    <property type="project" value="UniProtKB-SubCell"/>
</dbReference>
<dbReference type="Gene3D" id="1.20.120.1630">
    <property type="match status" value="1"/>
</dbReference>
<dbReference type="eggNOG" id="COG2020">
    <property type="taxonomic scope" value="Bacteria"/>
</dbReference>
<keyword evidence="2 5" id="KW-0812">Transmembrane</keyword>
<comment type="subcellular location">
    <subcellularLocation>
        <location evidence="1">Endomembrane system</location>
        <topology evidence="1">Multi-pass membrane protein</topology>
    </subcellularLocation>
</comment>
<dbReference type="InterPro" id="IPR052527">
    <property type="entry name" value="Metal_cation-efflux_comp"/>
</dbReference>
<evidence type="ECO:0000313" key="6">
    <source>
        <dbReference type="EMBL" id="EKS41018.1"/>
    </source>
</evidence>
<gene>
    <name evidence="6" type="ORF">HMPREF9695_00110</name>
</gene>
<proteinExistence type="predicted"/>
<dbReference type="PANTHER" id="PTHR43847">
    <property type="entry name" value="BLL3993 PROTEIN"/>
    <property type="match status" value="1"/>
</dbReference>
<evidence type="ECO:0000256" key="4">
    <source>
        <dbReference type="ARBA" id="ARBA00023136"/>
    </source>
</evidence>
<dbReference type="PANTHER" id="PTHR43847:SF1">
    <property type="entry name" value="BLL3993 PROTEIN"/>
    <property type="match status" value="1"/>
</dbReference>
<evidence type="ECO:0000256" key="1">
    <source>
        <dbReference type="ARBA" id="ARBA00004127"/>
    </source>
</evidence>
<evidence type="ECO:0000256" key="5">
    <source>
        <dbReference type="SAM" id="Phobius"/>
    </source>
</evidence>
<accession>K8PRM9</accession>
<evidence type="ECO:0008006" key="8">
    <source>
        <dbReference type="Google" id="ProtNLM"/>
    </source>
</evidence>
<feature type="transmembrane region" description="Helical" evidence="5">
    <location>
        <begin position="12"/>
        <end position="30"/>
    </location>
</feature>
<keyword evidence="7" id="KW-1185">Reference proteome</keyword>
<dbReference type="HOGENOM" id="CLU_065200_1_2_5"/>
<dbReference type="InterPro" id="IPR007318">
    <property type="entry name" value="Phopholipid_MeTrfase"/>
</dbReference>
<evidence type="ECO:0000256" key="3">
    <source>
        <dbReference type="ARBA" id="ARBA00022989"/>
    </source>
</evidence>
<reference evidence="6 7" key="1">
    <citation type="submission" date="2012-04" db="EMBL/GenBank/DDBJ databases">
        <title>The Genome Sequence of Afipia broomeae ATCC 49717.</title>
        <authorList>
            <consortium name="The Broad Institute Genome Sequencing Platform"/>
            <person name="Earl A."/>
            <person name="Ward D."/>
            <person name="Feldgarden M."/>
            <person name="Gevers D."/>
            <person name="Huys G."/>
            <person name="Walker B."/>
            <person name="Young S.K."/>
            <person name="Zeng Q."/>
            <person name="Gargeya S."/>
            <person name="Fitzgerald M."/>
            <person name="Haas B."/>
            <person name="Abouelleil A."/>
            <person name="Alvarado L."/>
            <person name="Arachchi H.M."/>
            <person name="Berlin A."/>
            <person name="Chapman S.B."/>
            <person name="Goldberg J."/>
            <person name="Griggs A."/>
            <person name="Gujja S."/>
            <person name="Hansen M."/>
            <person name="Howarth C."/>
            <person name="Imamovic A."/>
            <person name="Larimer J."/>
            <person name="McCowen C."/>
            <person name="Montmayeur A."/>
            <person name="Murphy C."/>
            <person name="Neiman D."/>
            <person name="Pearson M."/>
            <person name="Priest M."/>
            <person name="Roberts A."/>
            <person name="Saif S."/>
            <person name="Shea T."/>
            <person name="Sisk P."/>
            <person name="Sykes S."/>
            <person name="Wortman J."/>
            <person name="Nusbaum C."/>
            <person name="Birren B."/>
        </authorList>
    </citation>
    <scope>NUCLEOTIDE SEQUENCE [LARGE SCALE GENOMIC DNA]</scope>
    <source>
        <strain evidence="6 7">ATCC 49717</strain>
    </source>
</reference>
<name>K8PRM9_9BRAD</name>